<dbReference type="InterPro" id="IPR000182">
    <property type="entry name" value="GNAT_dom"/>
</dbReference>
<evidence type="ECO:0000313" key="8">
    <source>
        <dbReference type="Proteomes" id="UP000008467"/>
    </source>
</evidence>
<name>F2JKU4_CELLD</name>
<dbReference type="InterPro" id="IPR006464">
    <property type="entry name" value="AcTrfase_RimI/Ard1"/>
</dbReference>
<keyword evidence="4 7" id="KW-0012">Acyltransferase</keyword>
<dbReference type="GO" id="GO:0005737">
    <property type="term" value="C:cytoplasm"/>
    <property type="evidence" value="ECO:0007669"/>
    <property type="project" value="UniProtKB-SubCell"/>
</dbReference>
<comment type="catalytic activity">
    <reaction evidence="5">
        <text>N-terminal L-alanyl-[ribosomal protein bS18] + acetyl-CoA = N-terminal N(alpha)-acetyl-L-alanyl-[ribosomal protein bS18] + CoA + H(+)</text>
        <dbReference type="Rhea" id="RHEA:43756"/>
        <dbReference type="Rhea" id="RHEA-COMP:10676"/>
        <dbReference type="Rhea" id="RHEA-COMP:10677"/>
        <dbReference type="ChEBI" id="CHEBI:15378"/>
        <dbReference type="ChEBI" id="CHEBI:57287"/>
        <dbReference type="ChEBI" id="CHEBI:57288"/>
        <dbReference type="ChEBI" id="CHEBI:64718"/>
        <dbReference type="ChEBI" id="CHEBI:83683"/>
        <dbReference type="EC" id="2.3.1.266"/>
    </reaction>
</comment>
<dbReference type="NCBIfam" id="TIGR01575">
    <property type="entry name" value="rimI"/>
    <property type="match status" value="1"/>
</dbReference>
<dbReference type="EMBL" id="CP002582">
    <property type="protein sequence ID" value="ADZ83347.1"/>
    <property type="molecule type" value="Genomic_DNA"/>
</dbReference>
<comment type="subcellular location">
    <subcellularLocation>
        <location evidence="5">Cytoplasm</location>
    </subcellularLocation>
</comment>
<dbReference type="AlphaFoldDB" id="F2JKU4"/>
<evidence type="ECO:0000256" key="1">
    <source>
        <dbReference type="ARBA" id="ARBA00005395"/>
    </source>
</evidence>
<feature type="domain" description="N-acetyltransferase" evidence="6">
    <location>
        <begin position="4"/>
        <end position="147"/>
    </location>
</feature>
<dbReference type="SUPFAM" id="SSF55729">
    <property type="entry name" value="Acyl-CoA N-acyltransferases (Nat)"/>
    <property type="match status" value="1"/>
</dbReference>
<protein>
    <recommendedName>
        <fullName evidence="5">[Ribosomal protein bS18]-alanine N-acetyltransferase</fullName>
        <ecNumber evidence="5">2.3.1.266</ecNumber>
    </recommendedName>
</protein>
<accession>F2JKU4</accession>
<evidence type="ECO:0000313" key="7">
    <source>
        <dbReference type="EMBL" id="ADZ83347.1"/>
    </source>
</evidence>
<dbReference type="InterPro" id="IPR016181">
    <property type="entry name" value="Acyl_CoA_acyltransferase"/>
</dbReference>
<dbReference type="EC" id="2.3.1.266" evidence="5"/>
<dbReference type="STRING" id="642492.Clole_1622"/>
<evidence type="ECO:0000256" key="3">
    <source>
        <dbReference type="ARBA" id="ARBA00022679"/>
    </source>
</evidence>
<evidence type="ECO:0000259" key="6">
    <source>
        <dbReference type="PROSITE" id="PS51186"/>
    </source>
</evidence>
<dbReference type="InterPro" id="IPR050680">
    <property type="entry name" value="YpeA/RimI_acetyltransf"/>
</dbReference>
<keyword evidence="2 5" id="KW-0963">Cytoplasm</keyword>
<keyword evidence="8" id="KW-1185">Reference proteome</keyword>
<keyword evidence="3 7" id="KW-0808">Transferase</keyword>
<comment type="similarity">
    <text evidence="1 5">Belongs to the acetyltransferase family. RimI subfamily.</text>
</comment>
<gene>
    <name evidence="7" type="ordered locus">Clole_1622</name>
</gene>
<reference evidence="7 8" key="1">
    <citation type="journal article" date="2011" name="J. Bacteriol.">
        <title>Complete genome sequence of the cellulose-degrading bacterium Cellulosilyticum lentocellum.</title>
        <authorList>
            <consortium name="US DOE Joint Genome Institute"/>
            <person name="Miller D.A."/>
            <person name="Suen G."/>
            <person name="Bruce D."/>
            <person name="Copeland A."/>
            <person name="Cheng J.F."/>
            <person name="Detter C."/>
            <person name="Goodwin L.A."/>
            <person name="Han C.S."/>
            <person name="Hauser L.J."/>
            <person name="Land M.L."/>
            <person name="Lapidus A."/>
            <person name="Lucas S."/>
            <person name="Meincke L."/>
            <person name="Pitluck S."/>
            <person name="Tapia R."/>
            <person name="Teshima H."/>
            <person name="Woyke T."/>
            <person name="Fox B.G."/>
            <person name="Angert E.R."/>
            <person name="Currie C.R."/>
        </authorList>
    </citation>
    <scope>NUCLEOTIDE SEQUENCE [LARGE SCALE GENOMIC DNA]</scope>
    <source>
        <strain evidence="8">ATCC 49066 / DSM 5427 / NCIMB 11756 / RHM5</strain>
    </source>
</reference>
<dbReference type="PANTHER" id="PTHR43420">
    <property type="entry name" value="ACETYLTRANSFERASE"/>
    <property type="match status" value="1"/>
</dbReference>
<proteinExistence type="inferred from homology"/>
<dbReference type="CDD" id="cd04301">
    <property type="entry name" value="NAT_SF"/>
    <property type="match status" value="1"/>
</dbReference>
<comment type="function">
    <text evidence="5">Acetylates the N-terminal alanine of ribosomal protein bS18.</text>
</comment>
<dbReference type="Proteomes" id="UP000008467">
    <property type="component" value="Chromosome"/>
</dbReference>
<dbReference type="PROSITE" id="PS51186">
    <property type="entry name" value="GNAT"/>
    <property type="match status" value="1"/>
</dbReference>
<organism evidence="7 8">
    <name type="scientific">Cellulosilyticum lentocellum (strain ATCC 49066 / DSM 5427 / NCIMB 11756 / RHM5)</name>
    <name type="common">Clostridium lentocellum</name>
    <dbReference type="NCBI Taxonomy" id="642492"/>
    <lineage>
        <taxon>Bacteria</taxon>
        <taxon>Bacillati</taxon>
        <taxon>Bacillota</taxon>
        <taxon>Clostridia</taxon>
        <taxon>Lachnospirales</taxon>
        <taxon>Cellulosilyticaceae</taxon>
        <taxon>Cellulosilyticum</taxon>
    </lineage>
</organism>
<dbReference type="HOGENOM" id="CLU_013985_23_3_9"/>
<dbReference type="RefSeq" id="WP_013656644.1">
    <property type="nucleotide sequence ID" value="NC_015275.1"/>
</dbReference>
<dbReference type="Gene3D" id="3.40.630.30">
    <property type="match status" value="1"/>
</dbReference>
<evidence type="ECO:0000256" key="4">
    <source>
        <dbReference type="ARBA" id="ARBA00023315"/>
    </source>
</evidence>
<dbReference type="KEGG" id="cle:Clole_1622"/>
<dbReference type="eggNOG" id="COG0456">
    <property type="taxonomic scope" value="Bacteria"/>
</dbReference>
<dbReference type="GO" id="GO:0008999">
    <property type="term" value="F:protein-N-terminal-alanine acetyltransferase activity"/>
    <property type="evidence" value="ECO:0007669"/>
    <property type="project" value="UniProtKB-EC"/>
</dbReference>
<evidence type="ECO:0000256" key="5">
    <source>
        <dbReference type="RuleBase" id="RU363094"/>
    </source>
</evidence>
<dbReference type="Pfam" id="PF00583">
    <property type="entry name" value="Acetyltransf_1"/>
    <property type="match status" value="1"/>
</dbReference>
<dbReference type="PANTHER" id="PTHR43420:SF44">
    <property type="entry name" value="ACETYLTRANSFERASE YPEA"/>
    <property type="match status" value="1"/>
</dbReference>
<evidence type="ECO:0000256" key="2">
    <source>
        <dbReference type="ARBA" id="ARBA00022490"/>
    </source>
</evidence>
<sequence length="147" mass="16734">MKNVNVRKMTIEDVKAIYDLSKACFSIPWSFEALTKELSNPLAEYQVAEIDGQIIGYGGLWCVMDEGEITNIAVDGDYRRQGIGEAILEALLQIAKQKRLTIVHLEARVSNVAAKGLYEKFGFHQIAIRKNYYQQPIEDAIIMQYKF</sequence>